<evidence type="ECO:0000256" key="1">
    <source>
        <dbReference type="ARBA" id="ARBA00022723"/>
    </source>
</evidence>
<dbReference type="EMBL" id="CAJNNW010003005">
    <property type="protein sequence ID" value="CAE8644913.1"/>
    <property type="molecule type" value="Genomic_DNA"/>
</dbReference>
<evidence type="ECO:0000313" key="7">
    <source>
        <dbReference type="EMBL" id="CAE8644913.1"/>
    </source>
</evidence>
<evidence type="ECO:0000256" key="5">
    <source>
        <dbReference type="SAM" id="MobiDB-lite"/>
    </source>
</evidence>
<dbReference type="AlphaFoldDB" id="A0A813I209"/>
<dbReference type="PANTHER" id="PTHR43888">
    <property type="entry name" value="DNAJ-LIKE-2, ISOFORM A-RELATED"/>
    <property type="match status" value="1"/>
</dbReference>
<dbReference type="PROSITE" id="PS50076">
    <property type="entry name" value="DNAJ_2"/>
    <property type="match status" value="1"/>
</dbReference>
<dbReference type="InterPro" id="IPR001623">
    <property type="entry name" value="DnaJ_domain"/>
</dbReference>
<evidence type="ECO:0000256" key="4">
    <source>
        <dbReference type="ARBA" id="ARBA00022833"/>
    </source>
</evidence>
<organism evidence="7 8">
    <name type="scientific">Polarella glacialis</name>
    <name type="common">Dinoflagellate</name>
    <dbReference type="NCBI Taxonomy" id="89957"/>
    <lineage>
        <taxon>Eukaryota</taxon>
        <taxon>Sar</taxon>
        <taxon>Alveolata</taxon>
        <taxon>Dinophyceae</taxon>
        <taxon>Suessiales</taxon>
        <taxon>Suessiaceae</taxon>
        <taxon>Polarella</taxon>
    </lineage>
</organism>
<dbReference type="SUPFAM" id="SSF49493">
    <property type="entry name" value="HSP40/DnaJ peptide-binding domain"/>
    <property type="match status" value="2"/>
</dbReference>
<dbReference type="InterPro" id="IPR008971">
    <property type="entry name" value="HSP40/DnaJ_pept-bd"/>
</dbReference>
<dbReference type="InterPro" id="IPR036869">
    <property type="entry name" value="J_dom_sf"/>
</dbReference>
<dbReference type="Pfam" id="PF00684">
    <property type="entry name" value="DnaJ_CXXCXGXG"/>
    <property type="match status" value="1"/>
</dbReference>
<comment type="caution">
    <text evidence="7">The sequence shown here is derived from an EMBL/GenBank/DDBJ whole genome shotgun (WGS) entry which is preliminary data.</text>
</comment>
<keyword evidence="2" id="KW-0677">Repeat</keyword>
<dbReference type="SMART" id="SM00271">
    <property type="entry name" value="DnaJ"/>
    <property type="match status" value="1"/>
</dbReference>
<keyword evidence="3" id="KW-0863">Zinc-finger</keyword>
<dbReference type="Pfam" id="PF01556">
    <property type="entry name" value="DnaJ_C"/>
    <property type="match status" value="1"/>
</dbReference>
<proteinExistence type="predicted"/>
<name>A0A813I209_POLGL</name>
<feature type="non-terminal residue" evidence="7">
    <location>
        <position position="314"/>
    </location>
</feature>
<evidence type="ECO:0000256" key="2">
    <source>
        <dbReference type="ARBA" id="ARBA00022737"/>
    </source>
</evidence>
<dbReference type="InterPro" id="IPR044713">
    <property type="entry name" value="DNJA1/2-like"/>
</dbReference>
<evidence type="ECO:0000313" key="8">
    <source>
        <dbReference type="Proteomes" id="UP000626109"/>
    </source>
</evidence>
<feature type="region of interest" description="Disordered" evidence="5">
    <location>
        <begin position="1"/>
        <end position="32"/>
    </location>
</feature>
<dbReference type="InterPro" id="IPR002939">
    <property type="entry name" value="DnaJ_C"/>
</dbReference>
<dbReference type="GO" id="GO:0030544">
    <property type="term" value="F:Hsp70 protein binding"/>
    <property type="evidence" value="ECO:0007669"/>
    <property type="project" value="InterPro"/>
</dbReference>
<dbReference type="GO" id="GO:0006457">
    <property type="term" value="P:protein folding"/>
    <property type="evidence" value="ECO:0007669"/>
    <property type="project" value="InterPro"/>
</dbReference>
<dbReference type="Gene3D" id="2.60.260.20">
    <property type="entry name" value="Urease metallochaperone UreE, N-terminal domain"/>
    <property type="match status" value="2"/>
</dbReference>
<dbReference type="InterPro" id="IPR001305">
    <property type="entry name" value="HSP_DnaJ_Cys-rich_dom"/>
</dbReference>
<dbReference type="Gene3D" id="1.10.287.110">
    <property type="entry name" value="DnaJ domain"/>
    <property type="match status" value="1"/>
</dbReference>
<dbReference type="CDD" id="cd06257">
    <property type="entry name" value="DnaJ"/>
    <property type="match status" value="1"/>
</dbReference>
<dbReference type="Pfam" id="PF00226">
    <property type="entry name" value="DnaJ"/>
    <property type="match status" value="1"/>
</dbReference>
<dbReference type="Gene3D" id="2.10.230.10">
    <property type="entry name" value="Heat shock protein DnaJ, cysteine-rich domain"/>
    <property type="match status" value="1"/>
</dbReference>
<sequence length="314" mass="34298">MFFMQGGKGKRRADDDDEEDSGFFETGPSGEVDNARLYDLLDVKRDSSSADIKKAYHRLAMKHHPDKGGDPEMFLDIQRAFEVLSDADQRERYDRLGEEGIGEDGPSSPQGIFEQLFGGGKGGGARRGQRPRTKDSVRPIWVTLEELYTGVTRPLPITRKVVDESSASSACSTCGGKGAVVQVIRMGPLVQQVPSACPKCQGTGNSASMKTVREVLEVFVEKGSPDGHKIVIRGKADEALGCEAGDVIVVVRQQEHPRFMRKEADLYLEQEVSLAEALTGYRLVIPHLDGRKLVVRSQPGEVLRPTQGGMALKG</sequence>
<protein>
    <recommendedName>
        <fullName evidence="6">J domain-containing protein</fullName>
    </recommendedName>
</protein>
<accession>A0A813I209</accession>
<feature type="domain" description="J" evidence="6">
    <location>
        <begin position="36"/>
        <end position="97"/>
    </location>
</feature>
<gene>
    <name evidence="7" type="ORF">PGLA2088_LOCUS3464</name>
</gene>
<dbReference type="InterPro" id="IPR036410">
    <property type="entry name" value="HSP_DnaJ_Cys-rich_dom_sf"/>
</dbReference>
<keyword evidence="1" id="KW-0479">Metal-binding</keyword>
<dbReference type="PRINTS" id="PR00625">
    <property type="entry name" value="JDOMAIN"/>
</dbReference>
<dbReference type="SUPFAM" id="SSF57938">
    <property type="entry name" value="DnaJ/Hsp40 cysteine-rich domain"/>
    <property type="match status" value="1"/>
</dbReference>
<dbReference type="GO" id="GO:0051082">
    <property type="term" value="F:unfolded protein binding"/>
    <property type="evidence" value="ECO:0007669"/>
    <property type="project" value="InterPro"/>
</dbReference>
<dbReference type="SUPFAM" id="SSF46565">
    <property type="entry name" value="Chaperone J-domain"/>
    <property type="match status" value="1"/>
</dbReference>
<keyword evidence="4" id="KW-0862">Zinc</keyword>
<dbReference type="Proteomes" id="UP000626109">
    <property type="component" value="Unassembled WGS sequence"/>
</dbReference>
<reference evidence="7" key="1">
    <citation type="submission" date="2021-02" db="EMBL/GenBank/DDBJ databases">
        <authorList>
            <person name="Dougan E. K."/>
            <person name="Rhodes N."/>
            <person name="Thang M."/>
            <person name="Chan C."/>
        </authorList>
    </citation>
    <scope>NUCLEOTIDE SEQUENCE</scope>
</reference>
<evidence type="ECO:0000256" key="3">
    <source>
        <dbReference type="ARBA" id="ARBA00022771"/>
    </source>
</evidence>
<evidence type="ECO:0000259" key="6">
    <source>
        <dbReference type="PROSITE" id="PS50076"/>
    </source>
</evidence>
<dbReference type="GO" id="GO:0008270">
    <property type="term" value="F:zinc ion binding"/>
    <property type="evidence" value="ECO:0007669"/>
    <property type="project" value="UniProtKB-KW"/>
</dbReference>
<dbReference type="CDD" id="cd10747">
    <property type="entry name" value="DnaJ_C"/>
    <property type="match status" value="1"/>
</dbReference>